<name>A0A1L6JBM1_9SPHN</name>
<evidence type="ECO:0000313" key="5">
    <source>
        <dbReference type="Proteomes" id="UP000286681"/>
    </source>
</evidence>
<evidence type="ECO:0000313" key="2">
    <source>
        <dbReference type="EMBL" id="APR53276.1"/>
    </source>
</evidence>
<keyword evidence="1" id="KW-0732">Signal</keyword>
<feature type="chain" id="PRO_5041797906" evidence="1">
    <location>
        <begin position="24"/>
        <end position="111"/>
    </location>
</feature>
<dbReference type="KEGG" id="skr:BRX40_13335"/>
<proteinExistence type="predicted"/>
<reference evidence="2" key="1">
    <citation type="submission" date="2016-12" db="EMBL/GenBank/DDBJ databases">
        <title>Whole genome sequencing of Sphingomonas koreensis.</title>
        <authorList>
            <person name="Conlan S."/>
            <person name="Thomas P.J."/>
            <person name="Mullikin J."/>
            <person name="Palmore T.N."/>
            <person name="Frank K.M."/>
            <person name="Segre J.A."/>
        </authorList>
    </citation>
    <scope>NUCLEOTIDE SEQUENCE</scope>
    <source>
        <strain evidence="2">ABOJV</strain>
    </source>
</reference>
<feature type="signal peptide" evidence="1">
    <location>
        <begin position="1"/>
        <end position="23"/>
    </location>
</feature>
<dbReference type="AlphaFoldDB" id="A0A1L6JBM1"/>
<reference evidence="4" key="2">
    <citation type="submission" date="2016-12" db="EMBL/GenBank/DDBJ databases">
        <title>Whole genome sequencing of Sphingomonas sp. ABOJV.</title>
        <authorList>
            <person name="Conlan S."/>
            <person name="Thomas P.J."/>
            <person name="Mullikin J."/>
            <person name="Palmore T.N."/>
            <person name="Frank K.M."/>
            <person name="Segre J.A."/>
        </authorList>
    </citation>
    <scope>NUCLEOTIDE SEQUENCE [LARGE SCALE GENOMIC DNA]</scope>
    <source>
        <strain evidence="4">ABOJV</strain>
    </source>
</reference>
<evidence type="ECO:0000313" key="3">
    <source>
        <dbReference type="EMBL" id="RSV04851.1"/>
    </source>
</evidence>
<keyword evidence="4" id="KW-1185">Reference proteome</keyword>
<dbReference type="Proteomes" id="UP000286681">
    <property type="component" value="Unassembled WGS sequence"/>
</dbReference>
<dbReference type="Proteomes" id="UP000185161">
    <property type="component" value="Chromosome"/>
</dbReference>
<evidence type="ECO:0000256" key="1">
    <source>
        <dbReference type="SAM" id="SignalP"/>
    </source>
</evidence>
<reference evidence="3 5" key="3">
    <citation type="submission" date="2018-07" db="EMBL/GenBank/DDBJ databases">
        <title>Genomic and Epidemiologic Investigation of an Indolent Hospital Outbreak.</title>
        <authorList>
            <person name="Johnson R.C."/>
            <person name="Deming C."/>
            <person name="Conlan S."/>
            <person name="Zellmer C.J."/>
            <person name="Michelin A.V."/>
            <person name="Lee-Lin S."/>
            <person name="Thomas P.J."/>
            <person name="Park M."/>
            <person name="Weingarten R.A."/>
            <person name="Less J."/>
            <person name="Dekker J.P."/>
            <person name="Frank K.M."/>
            <person name="Musser K.A."/>
            <person name="Mcquiston J.R."/>
            <person name="Henderson D.K."/>
            <person name="Lau A.F."/>
            <person name="Palmore T.N."/>
            <person name="Segre J.A."/>
        </authorList>
    </citation>
    <scope>NUCLEOTIDE SEQUENCE [LARGE SCALE GENOMIC DNA]</scope>
    <source>
        <strain evidence="3 5">SK-NIH.Env10_0317</strain>
    </source>
</reference>
<dbReference type="NCBIfam" id="TIGR04433">
    <property type="entry name" value="UrcA_uranyl"/>
    <property type="match status" value="1"/>
</dbReference>
<dbReference type="EMBL" id="CP018820">
    <property type="protein sequence ID" value="APR53276.1"/>
    <property type="molecule type" value="Genomic_DNA"/>
</dbReference>
<dbReference type="GeneID" id="44133547"/>
<gene>
    <name evidence="2" type="ORF">BRX40_13335</name>
    <name evidence="3" type="ORF">CA257_08115</name>
</gene>
<sequence>MLSNLARAAVVAAALAAAAPAIAEGAKSVKVSYADLNLSSAPGKAALDRRIARAADRVCRVGHEQGLQLKAAAKRCAAETRESTQPAIELAHRNAANQQLAARDMSVTVAP</sequence>
<dbReference type="RefSeq" id="WP_075151927.1">
    <property type="nucleotide sequence ID" value="NZ_CP018820.1"/>
</dbReference>
<dbReference type="InterPro" id="IPR030972">
    <property type="entry name" value="UrcA_uranyl"/>
</dbReference>
<protein>
    <submittedName>
        <fullName evidence="3">UrcA family protein</fullName>
    </submittedName>
</protein>
<organism evidence="2 4">
    <name type="scientific">Sphingomonas koreensis</name>
    <dbReference type="NCBI Taxonomy" id="93064"/>
    <lineage>
        <taxon>Bacteria</taxon>
        <taxon>Pseudomonadati</taxon>
        <taxon>Pseudomonadota</taxon>
        <taxon>Alphaproteobacteria</taxon>
        <taxon>Sphingomonadales</taxon>
        <taxon>Sphingomonadaceae</taxon>
        <taxon>Sphingomonas</taxon>
    </lineage>
</organism>
<evidence type="ECO:0000313" key="4">
    <source>
        <dbReference type="Proteomes" id="UP000185161"/>
    </source>
</evidence>
<dbReference type="EMBL" id="QQWO01000005">
    <property type="protein sequence ID" value="RSV04851.1"/>
    <property type="molecule type" value="Genomic_DNA"/>
</dbReference>
<accession>A0A1L6JBM1</accession>